<name>A0A371EPF4_MUCPR</name>
<evidence type="ECO:0008006" key="3">
    <source>
        <dbReference type="Google" id="ProtNLM"/>
    </source>
</evidence>
<dbReference type="PANTHER" id="PTHR48475">
    <property type="entry name" value="RIBONUCLEASE H"/>
    <property type="match status" value="1"/>
</dbReference>
<keyword evidence="2" id="KW-1185">Reference proteome</keyword>
<organism evidence="1 2">
    <name type="scientific">Mucuna pruriens</name>
    <name type="common">Velvet bean</name>
    <name type="synonym">Dolichos pruriens</name>
    <dbReference type="NCBI Taxonomy" id="157652"/>
    <lineage>
        <taxon>Eukaryota</taxon>
        <taxon>Viridiplantae</taxon>
        <taxon>Streptophyta</taxon>
        <taxon>Embryophyta</taxon>
        <taxon>Tracheophyta</taxon>
        <taxon>Spermatophyta</taxon>
        <taxon>Magnoliopsida</taxon>
        <taxon>eudicotyledons</taxon>
        <taxon>Gunneridae</taxon>
        <taxon>Pentapetalae</taxon>
        <taxon>rosids</taxon>
        <taxon>fabids</taxon>
        <taxon>Fabales</taxon>
        <taxon>Fabaceae</taxon>
        <taxon>Papilionoideae</taxon>
        <taxon>50 kb inversion clade</taxon>
        <taxon>NPAAA clade</taxon>
        <taxon>indigoferoid/millettioid clade</taxon>
        <taxon>Phaseoleae</taxon>
        <taxon>Mucuna</taxon>
    </lineage>
</organism>
<dbReference type="AlphaFoldDB" id="A0A371EPF4"/>
<gene>
    <name evidence="1" type="ORF">CR513_53134</name>
</gene>
<feature type="non-terminal residue" evidence="1">
    <location>
        <position position="1"/>
    </location>
</feature>
<protein>
    <recommendedName>
        <fullName evidence="3">Reverse transcriptase RNase H-like domain-containing protein</fullName>
    </recommendedName>
</protein>
<dbReference type="OrthoDB" id="1730596at2759"/>
<reference evidence="1" key="1">
    <citation type="submission" date="2018-05" db="EMBL/GenBank/DDBJ databases">
        <title>Draft genome of Mucuna pruriens seed.</title>
        <authorList>
            <person name="Nnadi N.E."/>
            <person name="Vos R."/>
            <person name="Hasami M.H."/>
            <person name="Devisetty U.K."/>
            <person name="Aguiy J.C."/>
        </authorList>
    </citation>
    <scope>NUCLEOTIDE SEQUENCE [LARGE SCALE GENOMIC DNA]</scope>
    <source>
        <strain evidence="1">JCA_2017</strain>
    </source>
</reference>
<accession>A0A371EPF4</accession>
<sequence length="164" mass="18550">MPLDLVPTVSGKPLILYLTVLEESMGYVLGQLDAFGKKEQQEIQRLQTKIPGARVNLLCSSLGSKKAETVYATHTMMLISKTDPLKYIFQKLALTRKIARWKMALLECDIVYISQKVIKGSALAEQLAHHPLSDYQPLLHEFPDKHIMAVEEIKSKSKTAEWKL</sequence>
<proteinExistence type="predicted"/>
<evidence type="ECO:0000313" key="2">
    <source>
        <dbReference type="Proteomes" id="UP000257109"/>
    </source>
</evidence>
<dbReference type="PANTHER" id="PTHR48475:SF1">
    <property type="entry name" value="RNASE H TYPE-1 DOMAIN-CONTAINING PROTEIN"/>
    <property type="match status" value="1"/>
</dbReference>
<comment type="caution">
    <text evidence="1">The sequence shown here is derived from an EMBL/GenBank/DDBJ whole genome shotgun (WGS) entry which is preliminary data.</text>
</comment>
<evidence type="ECO:0000313" key="1">
    <source>
        <dbReference type="EMBL" id="RDX67933.1"/>
    </source>
</evidence>
<dbReference type="EMBL" id="QJKJ01012765">
    <property type="protein sequence ID" value="RDX67933.1"/>
    <property type="molecule type" value="Genomic_DNA"/>
</dbReference>
<dbReference type="Proteomes" id="UP000257109">
    <property type="component" value="Unassembled WGS sequence"/>
</dbReference>